<keyword evidence="3" id="KW-1185">Reference proteome</keyword>
<evidence type="ECO:0000313" key="2">
    <source>
        <dbReference type="EMBL" id="OSS48935.1"/>
    </source>
</evidence>
<reference evidence="2 3" key="1">
    <citation type="journal article" date="2017" name="Genome Announc.">
        <title>Genome sequence of the saprophytic ascomycete Epicoccum nigrum ICMP 19927 strain isolated from New Zealand.</title>
        <authorList>
            <person name="Fokin M."/>
            <person name="Fleetwood D."/>
            <person name="Weir B.S."/>
            <person name="Villas-Boas S.G."/>
        </authorList>
    </citation>
    <scope>NUCLEOTIDE SEQUENCE [LARGE SCALE GENOMIC DNA]</scope>
    <source>
        <strain evidence="2 3">ICMP 19927</strain>
    </source>
</reference>
<name>A0A1Y2LYG6_EPING</name>
<dbReference type="EMBL" id="KZ107845">
    <property type="protein sequence ID" value="OSS48935.1"/>
    <property type="molecule type" value="Genomic_DNA"/>
</dbReference>
<dbReference type="InParanoid" id="A0A1Y2LYG6"/>
<gene>
    <name evidence="2" type="ORF">B5807_06806</name>
</gene>
<proteinExistence type="predicted"/>
<protein>
    <submittedName>
        <fullName evidence="2">Uncharacterized protein</fullName>
    </submittedName>
</protein>
<feature type="region of interest" description="Disordered" evidence="1">
    <location>
        <begin position="93"/>
        <end position="113"/>
    </location>
</feature>
<organism evidence="2 3">
    <name type="scientific">Epicoccum nigrum</name>
    <name type="common">Soil fungus</name>
    <name type="synonym">Epicoccum purpurascens</name>
    <dbReference type="NCBI Taxonomy" id="105696"/>
    <lineage>
        <taxon>Eukaryota</taxon>
        <taxon>Fungi</taxon>
        <taxon>Dikarya</taxon>
        <taxon>Ascomycota</taxon>
        <taxon>Pezizomycotina</taxon>
        <taxon>Dothideomycetes</taxon>
        <taxon>Pleosporomycetidae</taxon>
        <taxon>Pleosporales</taxon>
        <taxon>Pleosporineae</taxon>
        <taxon>Didymellaceae</taxon>
        <taxon>Epicoccum</taxon>
    </lineage>
</organism>
<sequence>MDLAMNRGIDVYLAEAMTRVSMRLGEAFQVCKRHADGTALVGTDLQIFADFSKAWKKYTSGLDTFAAIEAVLEIQAAEAALKTKAARARAALEKEGGGEVEPLEGGELEEGGEDEKRLVNVDVGVVMERMWARLRDGQE</sequence>
<feature type="compositionally biased region" description="Acidic residues" evidence="1">
    <location>
        <begin position="101"/>
        <end position="113"/>
    </location>
</feature>
<accession>A0A1Y2LYG6</accession>
<dbReference type="Proteomes" id="UP000193240">
    <property type="component" value="Unassembled WGS sequence"/>
</dbReference>
<dbReference type="AlphaFoldDB" id="A0A1Y2LYG6"/>
<evidence type="ECO:0000256" key="1">
    <source>
        <dbReference type="SAM" id="MobiDB-lite"/>
    </source>
</evidence>
<evidence type="ECO:0000313" key="3">
    <source>
        <dbReference type="Proteomes" id="UP000193240"/>
    </source>
</evidence>